<protein>
    <submittedName>
        <fullName evidence="2">Uncharacterized protein</fullName>
    </submittedName>
</protein>
<reference evidence="2 3" key="1">
    <citation type="submission" date="2015-07" db="EMBL/GenBank/DDBJ databases">
        <title>Comparative genomics of the Sigatoka disease complex on banana suggests a link between parallel evolutionary changes in Pseudocercospora fijiensis and Pseudocercospora eumusae and increased virulence on the banana host.</title>
        <authorList>
            <person name="Chang T.-C."/>
            <person name="Salvucci A."/>
            <person name="Crous P.W."/>
            <person name="Stergiopoulos I."/>
        </authorList>
    </citation>
    <scope>NUCLEOTIDE SEQUENCE [LARGE SCALE GENOMIC DNA]</scope>
    <source>
        <strain evidence="2 3">CBS 114824</strain>
    </source>
</reference>
<gene>
    <name evidence="2" type="ORF">AC578_2806</name>
</gene>
<feature type="region of interest" description="Disordered" evidence="1">
    <location>
        <begin position="1"/>
        <end position="98"/>
    </location>
</feature>
<evidence type="ECO:0000313" key="3">
    <source>
        <dbReference type="Proteomes" id="UP000070133"/>
    </source>
</evidence>
<organism evidence="2 3">
    <name type="scientific">Pseudocercospora eumusae</name>
    <dbReference type="NCBI Taxonomy" id="321146"/>
    <lineage>
        <taxon>Eukaryota</taxon>
        <taxon>Fungi</taxon>
        <taxon>Dikarya</taxon>
        <taxon>Ascomycota</taxon>
        <taxon>Pezizomycotina</taxon>
        <taxon>Dothideomycetes</taxon>
        <taxon>Dothideomycetidae</taxon>
        <taxon>Mycosphaerellales</taxon>
        <taxon>Mycosphaerellaceae</taxon>
        <taxon>Pseudocercospora</taxon>
    </lineage>
</organism>
<evidence type="ECO:0000313" key="2">
    <source>
        <dbReference type="EMBL" id="KXT01712.1"/>
    </source>
</evidence>
<evidence type="ECO:0000256" key="1">
    <source>
        <dbReference type="SAM" id="MobiDB-lite"/>
    </source>
</evidence>
<keyword evidence="3" id="KW-1185">Reference proteome</keyword>
<dbReference type="EMBL" id="LFZN01000051">
    <property type="protein sequence ID" value="KXT01712.1"/>
    <property type="molecule type" value="Genomic_DNA"/>
</dbReference>
<sequence>MRRKGYGRDGPLFLHCHQLTRSAPDNPINRDRDRDRDRDRAPLPTTYRNAPLSVIATSAASRLVPPQHLQEHRPPSPRKLQYPFSPPPQPQSRDNLKPTITGWLKSATTHIPHFCRNYPTNDPYTVRHSSTALA</sequence>
<dbReference type="AlphaFoldDB" id="A0A139HH50"/>
<dbReference type="Proteomes" id="UP000070133">
    <property type="component" value="Unassembled WGS sequence"/>
</dbReference>
<proteinExistence type="predicted"/>
<accession>A0A139HH50</accession>
<name>A0A139HH50_9PEZI</name>
<comment type="caution">
    <text evidence="2">The sequence shown here is derived from an EMBL/GenBank/DDBJ whole genome shotgun (WGS) entry which is preliminary data.</text>
</comment>
<feature type="compositionally biased region" description="Basic and acidic residues" evidence="1">
    <location>
        <begin position="28"/>
        <end position="41"/>
    </location>
</feature>